<dbReference type="Proteomes" id="UP001152798">
    <property type="component" value="Chromosome 5"/>
</dbReference>
<proteinExistence type="predicted"/>
<evidence type="ECO:0000313" key="1">
    <source>
        <dbReference type="EMBL" id="CAH1403054.1"/>
    </source>
</evidence>
<evidence type="ECO:0000313" key="2">
    <source>
        <dbReference type="Proteomes" id="UP001152798"/>
    </source>
</evidence>
<dbReference type="EMBL" id="OV725081">
    <property type="protein sequence ID" value="CAH1403054.1"/>
    <property type="molecule type" value="Genomic_DNA"/>
</dbReference>
<reference evidence="1" key="1">
    <citation type="submission" date="2022-01" db="EMBL/GenBank/DDBJ databases">
        <authorList>
            <person name="King R."/>
        </authorList>
    </citation>
    <scope>NUCLEOTIDE SEQUENCE</scope>
</reference>
<accession>A0A9P0HJU7</accession>
<name>A0A9P0HJU7_NEZVI</name>
<protein>
    <submittedName>
        <fullName evidence="1">Uncharacterized protein</fullName>
    </submittedName>
</protein>
<gene>
    <name evidence="1" type="ORF">NEZAVI_LOCUS11727</name>
</gene>
<sequence>MAVSRFEFRLSCLLKRAEQDNTSETDGGKVAFRHYWWYLPLKMAYLLSQGLFTRGLLRMIPLPTPPDGSGWQVACRSVVGGAGVSLLGPS</sequence>
<keyword evidence="2" id="KW-1185">Reference proteome</keyword>
<dbReference type="AlphaFoldDB" id="A0A9P0HJU7"/>
<organism evidence="1 2">
    <name type="scientific">Nezara viridula</name>
    <name type="common">Southern green stink bug</name>
    <name type="synonym">Cimex viridulus</name>
    <dbReference type="NCBI Taxonomy" id="85310"/>
    <lineage>
        <taxon>Eukaryota</taxon>
        <taxon>Metazoa</taxon>
        <taxon>Ecdysozoa</taxon>
        <taxon>Arthropoda</taxon>
        <taxon>Hexapoda</taxon>
        <taxon>Insecta</taxon>
        <taxon>Pterygota</taxon>
        <taxon>Neoptera</taxon>
        <taxon>Paraneoptera</taxon>
        <taxon>Hemiptera</taxon>
        <taxon>Heteroptera</taxon>
        <taxon>Panheteroptera</taxon>
        <taxon>Pentatomomorpha</taxon>
        <taxon>Pentatomoidea</taxon>
        <taxon>Pentatomidae</taxon>
        <taxon>Pentatominae</taxon>
        <taxon>Nezara</taxon>
    </lineage>
</organism>